<organism evidence="2 3">
    <name type="scientific">Aquimarina mytili</name>
    <dbReference type="NCBI Taxonomy" id="874423"/>
    <lineage>
        <taxon>Bacteria</taxon>
        <taxon>Pseudomonadati</taxon>
        <taxon>Bacteroidota</taxon>
        <taxon>Flavobacteriia</taxon>
        <taxon>Flavobacteriales</taxon>
        <taxon>Flavobacteriaceae</taxon>
        <taxon>Aquimarina</taxon>
    </lineage>
</organism>
<gene>
    <name evidence="2" type="ORF">JJQ60_13545</name>
</gene>
<keyword evidence="3" id="KW-1185">Reference proteome</keyword>
<evidence type="ECO:0000313" key="3">
    <source>
        <dbReference type="Proteomes" id="UP000651057"/>
    </source>
</evidence>
<feature type="domain" description="DinB-like" evidence="1">
    <location>
        <begin position="36"/>
        <end position="150"/>
    </location>
</feature>
<dbReference type="Gene3D" id="1.20.120.450">
    <property type="entry name" value="dinb family like domain"/>
    <property type="match status" value="1"/>
</dbReference>
<dbReference type="AlphaFoldDB" id="A0A936ZYZ5"/>
<sequence>MNFELNKSIEILERTPKVYSALFYNANYDWDKINEGIGTWSAYNIVGHLIHGEKTDWIPRAEIILGDNQNKTFEPYDRFAQEQLYSSRTMDELLSEFETLRNQNIKKLHSWNLSESDLNKEGIHPDLGSVTLRQLISTWTIHDIAHLNQISRVIVKHYAEDIGPWKKYTTLLNS</sequence>
<comment type="caution">
    <text evidence="2">The sequence shown here is derived from an EMBL/GenBank/DDBJ whole genome shotgun (WGS) entry which is preliminary data.</text>
</comment>
<dbReference type="InterPro" id="IPR024775">
    <property type="entry name" value="DinB-like"/>
</dbReference>
<proteinExistence type="predicted"/>
<dbReference type="SUPFAM" id="SSF109854">
    <property type="entry name" value="DinB/YfiT-like putative metalloenzymes"/>
    <property type="match status" value="1"/>
</dbReference>
<dbReference type="EMBL" id="JAERQJ010000005">
    <property type="protein sequence ID" value="MBL0684548.1"/>
    <property type="molecule type" value="Genomic_DNA"/>
</dbReference>
<reference evidence="2" key="1">
    <citation type="submission" date="2021-01" db="EMBL/GenBank/DDBJ databases">
        <authorList>
            <person name="Zhong Y.L."/>
        </authorList>
    </citation>
    <scope>NUCLEOTIDE SEQUENCE</scope>
    <source>
        <strain evidence="2">KCTC 23302</strain>
    </source>
</reference>
<evidence type="ECO:0000259" key="1">
    <source>
        <dbReference type="Pfam" id="PF12867"/>
    </source>
</evidence>
<dbReference type="Proteomes" id="UP000651057">
    <property type="component" value="Unassembled WGS sequence"/>
</dbReference>
<dbReference type="Pfam" id="PF12867">
    <property type="entry name" value="DinB_2"/>
    <property type="match status" value="1"/>
</dbReference>
<protein>
    <submittedName>
        <fullName evidence="2">DinB family protein</fullName>
    </submittedName>
</protein>
<name>A0A936ZYZ5_9FLAO</name>
<evidence type="ECO:0000313" key="2">
    <source>
        <dbReference type="EMBL" id="MBL0684548.1"/>
    </source>
</evidence>
<dbReference type="InterPro" id="IPR034660">
    <property type="entry name" value="DinB/YfiT-like"/>
</dbReference>
<accession>A0A936ZYZ5</accession>
<dbReference type="RefSeq" id="WP_201920975.1">
    <property type="nucleotide sequence ID" value="NZ_BAABAX010000031.1"/>
</dbReference>